<name>A0A8T0CWY2_CORYI</name>
<dbReference type="AlphaFoldDB" id="A0A8T0CWY2"/>
<dbReference type="EMBL" id="MU089589">
    <property type="protein sequence ID" value="KAF7850689.1"/>
    <property type="molecule type" value="Genomic_DNA"/>
</dbReference>
<keyword evidence="2" id="KW-1185">Reference proteome</keyword>
<proteinExistence type="predicted"/>
<dbReference type="Proteomes" id="UP000806378">
    <property type="component" value="Unassembled WGS sequence"/>
</dbReference>
<gene>
    <name evidence="1" type="ORF">BT93_L5112</name>
</gene>
<dbReference type="OrthoDB" id="1938854at2759"/>
<sequence length="107" mass="11994">MAFDKSFSSGHMLLSPEKVLFRILIQGDVHEREFVDSSLKGGESYRWKWIMFVSILAEASASCGQTHVLDRVGGRVLVESPVQQSELGRASRQLPSRLVCVINNYPL</sequence>
<reference evidence="1" key="1">
    <citation type="submission" date="2020-05" db="EMBL/GenBank/DDBJ databases">
        <title>WGS assembly of Corymbia citriodora subspecies variegata.</title>
        <authorList>
            <person name="Barry K."/>
            <person name="Hundley H."/>
            <person name="Shu S."/>
            <person name="Jenkins J."/>
            <person name="Grimwood J."/>
            <person name="Baten A."/>
        </authorList>
    </citation>
    <scope>NUCLEOTIDE SEQUENCE</scope>
    <source>
        <strain evidence="1">CV2-018</strain>
    </source>
</reference>
<evidence type="ECO:0000313" key="1">
    <source>
        <dbReference type="EMBL" id="KAF7850689.1"/>
    </source>
</evidence>
<comment type="caution">
    <text evidence="1">The sequence shown here is derived from an EMBL/GenBank/DDBJ whole genome shotgun (WGS) entry which is preliminary data.</text>
</comment>
<evidence type="ECO:0000313" key="2">
    <source>
        <dbReference type="Proteomes" id="UP000806378"/>
    </source>
</evidence>
<organism evidence="1 2">
    <name type="scientific">Corymbia citriodora subsp. variegata</name>
    <dbReference type="NCBI Taxonomy" id="360336"/>
    <lineage>
        <taxon>Eukaryota</taxon>
        <taxon>Viridiplantae</taxon>
        <taxon>Streptophyta</taxon>
        <taxon>Embryophyta</taxon>
        <taxon>Tracheophyta</taxon>
        <taxon>Spermatophyta</taxon>
        <taxon>Magnoliopsida</taxon>
        <taxon>eudicotyledons</taxon>
        <taxon>Gunneridae</taxon>
        <taxon>Pentapetalae</taxon>
        <taxon>rosids</taxon>
        <taxon>malvids</taxon>
        <taxon>Myrtales</taxon>
        <taxon>Myrtaceae</taxon>
        <taxon>Myrtoideae</taxon>
        <taxon>Eucalypteae</taxon>
        <taxon>Corymbia</taxon>
    </lineage>
</organism>
<accession>A0A8T0CWY2</accession>
<protein>
    <submittedName>
        <fullName evidence="1">Uncharacterized protein</fullName>
    </submittedName>
</protein>
<dbReference type="Gramene" id="rna-gnl|WGS:JABURB|Cocit.L5112.1">
    <property type="protein sequence ID" value="cds-KAF7850689.1"/>
    <property type="gene ID" value="gene-BT93_L5112"/>
</dbReference>